<keyword evidence="3" id="KW-1185">Reference proteome</keyword>
<evidence type="ECO:0000313" key="3">
    <source>
        <dbReference type="Proteomes" id="UP000467700"/>
    </source>
</evidence>
<feature type="region of interest" description="Disordered" evidence="1">
    <location>
        <begin position="1"/>
        <end position="47"/>
    </location>
</feature>
<dbReference type="EMBL" id="CACVBS010000030">
    <property type="protein sequence ID" value="CAA7260760.1"/>
    <property type="molecule type" value="Genomic_DNA"/>
</dbReference>
<organism evidence="2 3">
    <name type="scientific">Cyclocybe aegerita</name>
    <name type="common">Black poplar mushroom</name>
    <name type="synonym">Agrocybe aegerita</name>
    <dbReference type="NCBI Taxonomy" id="1973307"/>
    <lineage>
        <taxon>Eukaryota</taxon>
        <taxon>Fungi</taxon>
        <taxon>Dikarya</taxon>
        <taxon>Basidiomycota</taxon>
        <taxon>Agaricomycotina</taxon>
        <taxon>Agaricomycetes</taxon>
        <taxon>Agaricomycetidae</taxon>
        <taxon>Agaricales</taxon>
        <taxon>Agaricineae</taxon>
        <taxon>Bolbitiaceae</taxon>
        <taxon>Cyclocybe</taxon>
    </lineage>
</organism>
<evidence type="ECO:0000313" key="2">
    <source>
        <dbReference type="EMBL" id="CAA7260760.1"/>
    </source>
</evidence>
<comment type="caution">
    <text evidence="2">The sequence shown here is derived from an EMBL/GenBank/DDBJ whole genome shotgun (WGS) entry which is preliminary data.</text>
</comment>
<evidence type="ECO:0000256" key="1">
    <source>
        <dbReference type="SAM" id="MobiDB-lite"/>
    </source>
</evidence>
<protein>
    <submittedName>
        <fullName evidence="2">Uncharacterized protein</fullName>
    </submittedName>
</protein>
<accession>A0A8S0VTP3</accession>
<gene>
    <name evidence="2" type="ORF">AAE3_LOCUS2807</name>
</gene>
<proteinExistence type="predicted"/>
<reference evidence="2 3" key="1">
    <citation type="submission" date="2020-01" db="EMBL/GenBank/DDBJ databases">
        <authorList>
            <person name="Gupta K D."/>
        </authorList>
    </citation>
    <scope>NUCLEOTIDE SEQUENCE [LARGE SCALE GENOMIC DNA]</scope>
</reference>
<name>A0A8S0VTP3_CYCAE</name>
<dbReference type="AlphaFoldDB" id="A0A8S0VTP3"/>
<dbReference type="Proteomes" id="UP000467700">
    <property type="component" value="Unassembled WGS sequence"/>
</dbReference>
<sequence length="129" mass="13819">MPFRAVTNPNISSPRPPSSVPFSNSRHALSHPTSAASIPYPPHLSSPSLLPPSSPLLAFSENTCAGTWCLTTPPASGYVILHPLCIVKQQCQHLPQTCITLYAYRSLRPSIYDARIGPGAPCLHPPPSL</sequence>